<evidence type="ECO:0000256" key="6">
    <source>
        <dbReference type="ARBA" id="ARBA00023268"/>
    </source>
</evidence>
<dbReference type="OrthoDB" id="9759366at2"/>
<feature type="domain" description="Glutamate-ammonia ligase adenylyltransferase repeated" evidence="8">
    <location>
        <begin position="520"/>
        <end position="760"/>
    </location>
</feature>
<evidence type="ECO:0000256" key="2">
    <source>
        <dbReference type="ARBA" id="ARBA00022695"/>
    </source>
</evidence>
<evidence type="ECO:0000313" key="11">
    <source>
        <dbReference type="Proteomes" id="UP000244932"/>
    </source>
</evidence>
<evidence type="ECO:0000256" key="4">
    <source>
        <dbReference type="ARBA" id="ARBA00022840"/>
    </source>
</evidence>
<evidence type="ECO:0000256" key="5">
    <source>
        <dbReference type="ARBA" id="ARBA00022842"/>
    </source>
</evidence>
<feature type="region of interest" description="Disordered" evidence="7">
    <location>
        <begin position="427"/>
        <end position="446"/>
    </location>
</feature>
<keyword evidence="3" id="KW-0547">Nucleotide-binding</keyword>
<gene>
    <name evidence="10" type="primary">glnE</name>
    <name evidence="10" type="ORF">POI8812_01905</name>
</gene>
<sequence length="905" mass="98097">MTLTDRITRFPIACDPEKGERLAEPFTGPLRDLVQGAAGTSNYIAALVGREAGWLIDVSGLEPDDAFKRAMALGAGDPATALRQAKRRVALLTALLDLGGVWSTLDVTRALTRFADMAVWEAARPGIEREIAKGNLQGGTDGTAGFCVLAMGKMGAGELNYSSDIDLICLFDETRYQPDDFATARAAFLRVTKGMVRTLADVTQDGYVFRTDLRLRPDPSVTPVCIAMEAAERYYESAGRTWERAAFIKARPCAGDLEAGAAFLKRLQPFKFRRHLDFAAIRDAEDMLDKIRTHKGLAGRFSVAGHDLKLGQGGIREIEFFAQSRQLILGGRNHDLRGRETLEVLGALAATEWIDAERADLLSRAYMRLRDVEHRVQMLDDAQTHTLPKSDTQRTKVAALDGCDDLAAFDREIAELVQTVHAATAPKQGTERVAESVAPPPMAEDPDVRRILDGWHKLPATRSPRADALLSQLEPEILRRLSEAGDPMAALAQFDGFLRGLPAGVQVFSMLASNPPLMALLVDICAMAPALAQYLGRNSGVFDAVLDRGYFGPLPERAALETQLREILERSADYESILDDTRRWQKEQHFRIGVHLLRDLTDTAGAERAYAALAEASVSALLPAVIAEQAKRHGAPPGNGMCIVGMGRLGSREMTASSDLDLIMIYDAEPDDLSEGRTPLAAGAYYARLTKRLISALTAPTATGRLYEVDMRLRPSGRQGPVAVSLSSFRRYQRDEAWTWEHLALTRARAVAGPAELVAAVDVAIADVLAMPRDGAKVARDVREMRARLLAARADAAQDRWEIKQGPGRLLDIDLYLQARKLVGLPADEAVAEMRARLAILQSIGRVAFAEGFDPSRAGGALISLVLGLTGTDDLGALEAVLMDGAALAAQSIEGGLDAIEAAGP</sequence>
<dbReference type="NCBIfam" id="NF008292">
    <property type="entry name" value="PRK11072.1"/>
    <property type="match status" value="1"/>
</dbReference>
<name>A0A2R8ABK1_9RHOB</name>
<dbReference type="GO" id="GO:0008882">
    <property type="term" value="F:[glutamate-ammonia-ligase] adenylyltransferase activity"/>
    <property type="evidence" value="ECO:0007669"/>
    <property type="project" value="InterPro"/>
</dbReference>
<dbReference type="SUPFAM" id="SSF81593">
    <property type="entry name" value="Nucleotidyltransferase substrate binding subunit/domain"/>
    <property type="match status" value="2"/>
</dbReference>
<dbReference type="RefSeq" id="WP_108782274.1">
    <property type="nucleotide sequence ID" value="NZ_OMKW01000002.1"/>
</dbReference>
<dbReference type="SUPFAM" id="SSF81301">
    <property type="entry name" value="Nucleotidyltransferase"/>
    <property type="match status" value="2"/>
</dbReference>
<dbReference type="Pfam" id="PF08335">
    <property type="entry name" value="GlnD_UR_UTase"/>
    <property type="match status" value="1"/>
</dbReference>
<keyword evidence="1 10" id="KW-0808">Transferase</keyword>
<evidence type="ECO:0000256" key="7">
    <source>
        <dbReference type="SAM" id="MobiDB-lite"/>
    </source>
</evidence>
<protein>
    <submittedName>
        <fullName evidence="10">Bifunctional glutamine synthetase adenylyltransferase/adenylyl-removing enzyme</fullName>
    </submittedName>
</protein>
<evidence type="ECO:0000256" key="1">
    <source>
        <dbReference type="ARBA" id="ARBA00022679"/>
    </source>
</evidence>
<keyword evidence="2 10" id="KW-0548">Nucleotidyltransferase</keyword>
<accession>A0A2R8ABK1</accession>
<dbReference type="AlphaFoldDB" id="A0A2R8ABK1"/>
<dbReference type="NCBIfam" id="NF010706">
    <property type="entry name" value="PRK14108.1"/>
    <property type="match status" value="1"/>
</dbReference>
<keyword evidence="11" id="KW-1185">Reference proteome</keyword>
<feature type="domain" description="Glutamate-ammonia ligase adenylyltransferase repeated" evidence="8">
    <location>
        <begin position="80"/>
        <end position="265"/>
    </location>
</feature>
<evidence type="ECO:0000259" key="9">
    <source>
        <dbReference type="Pfam" id="PF08335"/>
    </source>
</evidence>
<evidence type="ECO:0000259" key="8">
    <source>
        <dbReference type="Pfam" id="PF03710"/>
    </source>
</evidence>
<organism evidence="10 11">
    <name type="scientific">Pontivivens insulae</name>
    <dbReference type="NCBI Taxonomy" id="1639689"/>
    <lineage>
        <taxon>Bacteria</taxon>
        <taxon>Pseudomonadati</taxon>
        <taxon>Pseudomonadota</taxon>
        <taxon>Alphaproteobacteria</taxon>
        <taxon>Rhodobacterales</taxon>
        <taxon>Paracoccaceae</taxon>
        <taxon>Pontivivens</taxon>
    </lineage>
</organism>
<dbReference type="EMBL" id="OMKW01000002">
    <property type="protein sequence ID" value="SPF29592.1"/>
    <property type="molecule type" value="Genomic_DNA"/>
</dbReference>
<feature type="domain" description="PII-uridylyltransferase/Glutamine-synthetase adenylyltransferase" evidence="9">
    <location>
        <begin position="287"/>
        <end position="424"/>
    </location>
</feature>
<dbReference type="GO" id="GO:0005829">
    <property type="term" value="C:cytosol"/>
    <property type="evidence" value="ECO:0007669"/>
    <property type="project" value="TreeGrafter"/>
</dbReference>
<dbReference type="InterPro" id="IPR023057">
    <property type="entry name" value="GlnE"/>
</dbReference>
<dbReference type="Gene3D" id="3.30.460.10">
    <property type="entry name" value="Beta Polymerase, domain 2"/>
    <property type="match status" value="2"/>
</dbReference>
<evidence type="ECO:0000256" key="3">
    <source>
        <dbReference type="ARBA" id="ARBA00022741"/>
    </source>
</evidence>
<dbReference type="PANTHER" id="PTHR30621:SF0">
    <property type="entry name" value="BIFUNCTIONAL GLUTAMINE SYNTHETASE ADENYLYLTRANSFERASE_ADENYLYL-REMOVING ENZYME"/>
    <property type="match status" value="1"/>
</dbReference>
<dbReference type="GO" id="GO:0000820">
    <property type="term" value="P:regulation of glutamine family amino acid metabolic process"/>
    <property type="evidence" value="ECO:0007669"/>
    <property type="project" value="TreeGrafter"/>
</dbReference>
<keyword evidence="6" id="KW-0511">Multifunctional enzyme</keyword>
<evidence type="ECO:0000313" key="10">
    <source>
        <dbReference type="EMBL" id="SPF29592.1"/>
    </source>
</evidence>
<dbReference type="InterPro" id="IPR043519">
    <property type="entry name" value="NT_sf"/>
</dbReference>
<keyword evidence="5" id="KW-0460">Magnesium</keyword>
<dbReference type="Gene3D" id="1.20.120.330">
    <property type="entry name" value="Nucleotidyltransferases domain 2"/>
    <property type="match status" value="2"/>
</dbReference>
<dbReference type="CDD" id="cd05401">
    <property type="entry name" value="NT_GlnE_GlnD_like"/>
    <property type="match status" value="2"/>
</dbReference>
<dbReference type="InterPro" id="IPR013546">
    <property type="entry name" value="PII_UdlTrfase/GS_AdlTrfase"/>
</dbReference>
<reference evidence="10 11" key="1">
    <citation type="submission" date="2018-03" db="EMBL/GenBank/DDBJ databases">
        <authorList>
            <person name="Keele B.F."/>
        </authorList>
    </citation>
    <scope>NUCLEOTIDE SEQUENCE [LARGE SCALE GENOMIC DNA]</scope>
    <source>
        <strain evidence="10 11">CeCT 8812</strain>
    </source>
</reference>
<keyword evidence="4" id="KW-0067">ATP-binding</keyword>
<dbReference type="InterPro" id="IPR005190">
    <property type="entry name" value="GlnE_rpt_dom"/>
</dbReference>
<dbReference type="Proteomes" id="UP000244932">
    <property type="component" value="Unassembled WGS sequence"/>
</dbReference>
<dbReference type="PANTHER" id="PTHR30621">
    <property type="entry name" value="GLUTAMINE SYNTHETASE ADENYLYLTRANSFERASE"/>
    <property type="match status" value="1"/>
</dbReference>
<proteinExistence type="predicted"/>
<dbReference type="Pfam" id="PF03710">
    <property type="entry name" value="GlnE"/>
    <property type="match status" value="2"/>
</dbReference>
<dbReference type="GO" id="GO:0005524">
    <property type="term" value="F:ATP binding"/>
    <property type="evidence" value="ECO:0007669"/>
    <property type="project" value="UniProtKB-KW"/>
</dbReference>